<organism evidence="5 6">
    <name type="scientific">Pyxidicoccus fallax</name>
    <dbReference type="NCBI Taxonomy" id="394095"/>
    <lineage>
        <taxon>Bacteria</taxon>
        <taxon>Pseudomonadati</taxon>
        <taxon>Myxococcota</taxon>
        <taxon>Myxococcia</taxon>
        <taxon>Myxococcales</taxon>
        <taxon>Cystobacterineae</taxon>
        <taxon>Myxococcaceae</taxon>
        <taxon>Pyxidicoccus</taxon>
    </lineage>
</organism>
<dbReference type="AlphaFoldDB" id="A0A848LL09"/>
<dbReference type="Proteomes" id="UP000518300">
    <property type="component" value="Unassembled WGS sequence"/>
</dbReference>
<dbReference type="CDD" id="cd06170">
    <property type="entry name" value="LuxR_C_like"/>
    <property type="match status" value="1"/>
</dbReference>
<gene>
    <name evidence="5" type="ORF">HG543_26960</name>
</gene>
<dbReference type="PANTHER" id="PTHR44688:SF16">
    <property type="entry name" value="DNA-BINDING TRANSCRIPTIONAL ACTIVATOR DEVR_DOSR"/>
    <property type="match status" value="1"/>
</dbReference>
<evidence type="ECO:0000259" key="4">
    <source>
        <dbReference type="PROSITE" id="PS50043"/>
    </source>
</evidence>
<keyword evidence="3" id="KW-0804">Transcription</keyword>
<accession>A0A848LL09</accession>
<evidence type="ECO:0000313" key="5">
    <source>
        <dbReference type="EMBL" id="NMO18475.1"/>
    </source>
</evidence>
<evidence type="ECO:0000256" key="2">
    <source>
        <dbReference type="ARBA" id="ARBA00023125"/>
    </source>
</evidence>
<dbReference type="Pfam" id="PF00196">
    <property type="entry name" value="GerE"/>
    <property type="match status" value="1"/>
</dbReference>
<protein>
    <submittedName>
        <fullName evidence="5">LuxR family transcriptional regulator</fullName>
    </submittedName>
</protein>
<dbReference type="PRINTS" id="PR00038">
    <property type="entry name" value="HTHLUXR"/>
</dbReference>
<dbReference type="GO" id="GO:0006355">
    <property type="term" value="P:regulation of DNA-templated transcription"/>
    <property type="evidence" value="ECO:0007669"/>
    <property type="project" value="InterPro"/>
</dbReference>
<keyword evidence="2" id="KW-0238">DNA-binding</keyword>
<dbReference type="PROSITE" id="PS50043">
    <property type="entry name" value="HTH_LUXR_2"/>
    <property type="match status" value="1"/>
</dbReference>
<reference evidence="5 6" key="1">
    <citation type="submission" date="2020-04" db="EMBL/GenBank/DDBJ databases">
        <title>Draft genome of Pyxidicoccus fallax type strain.</title>
        <authorList>
            <person name="Whitworth D.E."/>
        </authorList>
    </citation>
    <scope>NUCLEOTIDE SEQUENCE [LARGE SCALE GENOMIC DNA]</scope>
    <source>
        <strain evidence="5 6">DSM 14698</strain>
    </source>
</reference>
<dbReference type="InterPro" id="IPR000792">
    <property type="entry name" value="Tscrpt_reg_LuxR_C"/>
</dbReference>
<dbReference type="RefSeq" id="WP_169347742.1">
    <property type="nucleotide sequence ID" value="NZ_JABBJJ010000138.1"/>
</dbReference>
<dbReference type="InterPro" id="IPR016032">
    <property type="entry name" value="Sig_transdc_resp-reg_C-effctor"/>
</dbReference>
<evidence type="ECO:0000256" key="3">
    <source>
        <dbReference type="ARBA" id="ARBA00023163"/>
    </source>
</evidence>
<keyword evidence="1" id="KW-0805">Transcription regulation</keyword>
<keyword evidence="6" id="KW-1185">Reference proteome</keyword>
<dbReference type="EMBL" id="JABBJJ010000138">
    <property type="protein sequence ID" value="NMO18475.1"/>
    <property type="molecule type" value="Genomic_DNA"/>
</dbReference>
<dbReference type="InterPro" id="IPR036388">
    <property type="entry name" value="WH-like_DNA-bd_sf"/>
</dbReference>
<evidence type="ECO:0000313" key="6">
    <source>
        <dbReference type="Proteomes" id="UP000518300"/>
    </source>
</evidence>
<sequence length="397" mass="44317">MGLVKGAVLLHLKQFVHDRFGSETWQTHVAALPAADRAGALNPVPACWYDVDIFRHLLRVSSEYSGSGSRFVISEMGRYTAERELSGPQRWFLCLRPSFAVQNLDLCWRRLFDMGRWSSGRKGGELLLRLGEWPTEPPLCEWGAGYLRGALDLFGWQLDGVKHMDAFTQGEEGCAFVVGGRLKSDAVRLGRLTSRAEVIHAARVFTQYTQTEELARLVVELVRVQLGATGVQLWVLDEYGEREGMRLLCTSGEWERGKRRSCFLLDTSGRTVGRIEVCHMQPQLEEGAASLLDELLPFIADSLAGLQEERAPAPEVSRTRDEVFNHRLLAARNLWGLTARQTDVLALVVQGQANKEIAVALGCQKSTVELHMSHILRKCGAENRSMLTASFWGLHGA</sequence>
<proteinExistence type="predicted"/>
<dbReference type="PANTHER" id="PTHR44688">
    <property type="entry name" value="DNA-BINDING TRANSCRIPTIONAL ACTIVATOR DEVR_DOSR"/>
    <property type="match status" value="1"/>
</dbReference>
<dbReference type="Gene3D" id="1.10.10.10">
    <property type="entry name" value="Winged helix-like DNA-binding domain superfamily/Winged helix DNA-binding domain"/>
    <property type="match status" value="1"/>
</dbReference>
<dbReference type="SMART" id="SM00421">
    <property type="entry name" value="HTH_LUXR"/>
    <property type="match status" value="1"/>
</dbReference>
<comment type="caution">
    <text evidence="5">The sequence shown here is derived from an EMBL/GenBank/DDBJ whole genome shotgun (WGS) entry which is preliminary data.</text>
</comment>
<name>A0A848LL09_9BACT</name>
<dbReference type="SUPFAM" id="SSF46894">
    <property type="entry name" value="C-terminal effector domain of the bipartite response regulators"/>
    <property type="match status" value="1"/>
</dbReference>
<evidence type="ECO:0000256" key="1">
    <source>
        <dbReference type="ARBA" id="ARBA00023015"/>
    </source>
</evidence>
<feature type="domain" description="HTH luxR-type" evidence="4">
    <location>
        <begin position="330"/>
        <end position="395"/>
    </location>
</feature>
<dbReference type="GO" id="GO:0003677">
    <property type="term" value="F:DNA binding"/>
    <property type="evidence" value="ECO:0007669"/>
    <property type="project" value="UniProtKB-KW"/>
</dbReference>
<dbReference type="PROSITE" id="PS00622">
    <property type="entry name" value="HTH_LUXR_1"/>
    <property type="match status" value="1"/>
</dbReference>